<dbReference type="Gene3D" id="1.10.260.40">
    <property type="entry name" value="lambda repressor-like DNA-binding domains"/>
    <property type="match status" value="3"/>
</dbReference>
<evidence type="ECO:0000256" key="4">
    <source>
        <dbReference type="ARBA" id="ARBA00023015"/>
    </source>
</evidence>
<dbReference type="InterPro" id="IPR017970">
    <property type="entry name" value="Homeobox_CS"/>
</dbReference>
<feature type="domain" description="CUT" evidence="16">
    <location>
        <begin position="721"/>
        <end position="808"/>
    </location>
</feature>
<dbReference type="PANTHER" id="PTHR14043:SF5">
    <property type="entry name" value="HOMEOBOX PROTEIN CUT-LIKE 2"/>
    <property type="match status" value="1"/>
</dbReference>
<feature type="region of interest" description="Disordered" evidence="14">
    <location>
        <begin position="173"/>
        <end position="201"/>
    </location>
</feature>
<evidence type="ECO:0000256" key="9">
    <source>
        <dbReference type="ARBA" id="ARBA00023242"/>
    </source>
</evidence>
<dbReference type="GO" id="GO:0000977">
    <property type="term" value="F:RNA polymerase II transcription regulatory region sequence-specific DNA binding"/>
    <property type="evidence" value="ECO:0007669"/>
    <property type="project" value="TreeGrafter"/>
</dbReference>
<name>A0A6J2W580_CHACN</name>
<dbReference type="AlphaFoldDB" id="A0A6J2W580"/>
<keyword evidence="3" id="KW-0677">Repeat</keyword>
<dbReference type="GO" id="GO:0005634">
    <property type="term" value="C:nucleus"/>
    <property type="evidence" value="ECO:0007669"/>
    <property type="project" value="UniProtKB-SubCell"/>
</dbReference>
<sequence length="1107" mass="123337">MAARPFQIINHGLRENSGTNQSLRYGENECAGPKLVMALAKREKEILYLQEEVQRLQHALQEVQESTANQIRHLEWELASKTEAIEKFEVKLQSQQDYEQIKAELRTLRELRQASTPADLSEVCAVSETTLKDGHVLPLSYWSSAGSSPSPCVEDIDIKREAETPVRISSLVKTEDLQDNHSSLSPGLPADHGATSTPTRQFDAPFQVSSVTLLSPSIKTEDKTTEFLPVAPSDETSAGPEDGEYGAEGVTSACWEGVALGGAEEDQRVETAEIIRQVKEQLQKHKIGQRVFGHYVLGMSQGSVSEILAKPKPWSGLSVKGKEVFLRMKRFLSDERNSLAVRDIQVRQRRNVKPCVRTPDVGSDDAIKNILEKAKEEIQSQREDEGACSQNGQCCEVGHEGDDAGCVGRGSSEDVIKGILEQARQEMEGQQEGDARKWCTSHDSSPLRSDSQSAQEKRAQLQCVRPSTVSPTDFVQNIICQVKRELAKDSTNGSPGPVSPSPPSTTSSACSTDQGMCLPVPAVSTHLDRVTSPSREEPVLLVQVKEEEEWEGDEAHEVPQCQTSMRPMAHPLTPDQYERLINCQLNTAELTKQVKAKLAQNGIFQRVFGEKVLGLSQASVSDMLSRPKPWSKLTQRDRELFVRMQLWLLDQQGQDLGPPPSHSPQPKDNLQSRAYFPVERTDQTLESFKENQPPALAQDVLPNPGSLCASTPELHSGLDIQQLAVCWSELDTHSITKRVKEVLRENNLGQRLFGEMVLGLTQGSVSDLLAWPKPWSKLSLKGREPFVRMQLWLNDPQNVQKLNNVKKIKERACLKRHVSVLRAESVRDHSGGPSDTLGPGSPSLNPSMSETSKRPRVVLTALEKEALKRTYQVEPYPSQNTIEKLASQLGLRTSTVSNWFYNYRARTRQDVRSRPLEAESRTLVHSKPQEMSARSFGPSTLYNSQPTSKDIDWVIIKQESSDLETEEDEELDRIIQPIRYVSTGVQHRNELKTEEGEEIRLQQGCDQINGEGWQKTGQESRTQSANGREDQASRVSKANLESRSPSPGFGPSVIPPCVVSMERQTSVEDHIPAHCMQKSSLKMANLDSIIHRLEQTADPEGALEWVF</sequence>
<proteinExistence type="inferred from homology"/>
<evidence type="ECO:0000256" key="6">
    <source>
        <dbReference type="ARBA" id="ARBA00023125"/>
    </source>
</evidence>
<dbReference type="InterPro" id="IPR001356">
    <property type="entry name" value="HD"/>
</dbReference>
<feature type="region of interest" description="Disordered" evidence="14">
    <location>
        <begin position="912"/>
        <end position="943"/>
    </location>
</feature>
<accession>A0A6J2W580</accession>
<feature type="compositionally biased region" description="Basic and acidic residues" evidence="14">
    <location>
        <begin position="425"/>
        <end position="437"/>
    </location>
</feature>
<dbReference type="SUPFAM" id="SSF47413">
    <property type="entry name" value="lambda repressor-like DNA-binding domains"/>
    <property type="match status" value="3"/>
</dbReference>
<dbReference type="SMART" id="SM00389">
    <property type="entry name" value="HOX"/>
    <property type="match status" value="1"/>
</dbReference>
<feature type="compositionally biased region" description="Polar residues" evidence="14">
    <location>
        <begin position="441"/>
        <end position="454"/>
    </location>
</feature>
<dbReference type="SMART" id="SM01109">
    <property type="entry name" value="CUT"/>
    <property type="match status" value="3"/>
</dbReference>
<keyword evidence="7 10" id="KW-0371">Homeobox</keyword>
<dbReference type="PANTHER" id="PTHR14043">
    <property type="entry name" value="CCAAT DISPLACEMENT PROTEIN-RELATED"/>
    <property type="match status" value="1"/>
</dbReference>
<comment type="similarity">
    <text evidence="2 12">Belongs to the CUT homeobox family.</text>
</comment>
<dbReference type="FunFam" id="1.10.260.40:FF:000004">
    <property type="entry name" value="Cut-like homeobox 1a"/>
    <property type="match status" value="1"/>
</dbReference>
<keyword evidence="5 13" id="KW-0175">Coiled coil</keyword>
<keyword evidence="4 12" id="KW-0805">Transcription regulation</keyword>
<evidence type="ECO:0000256" key="12">
    <source>
        <dbReference type="RuleBase" id="RU361129"/>
    </source>
</evidence>
<dbReference type="InterPro" id="IPR009057">
    <property type="entry name" value="Homeodomain-like_sf"/>
</dbReference>
<evidence type="ECO:0000256" key="10">
    <source>
        <dbReference type="PROSITE-ProRule" id="PRU00108"/>
    </source>
</evidence>
<comment type="subcellular location">
    <subcellularLocation>
        <location evidence="1 10 11">Nucleus</location>
    </subcellularLocation>
</comment>
<protein>
    <recommendedName>
        <fullName evidence="12">Homeobox protein cut-like</fullName>
    </recommendedName>
</protein>
<organism evidence="17 18">
    <name type="scientific">Chanos chanos</name>
    <name type="common">Milkfish</name>
    <name type="synonym">Mugil chanos</name>
    <dbReference type="NCBI Taxonomy" id="29144"/>
    <lineage>
        <taxon>Eukaryota</taxon>
        <taxon>Metazoa</taxon>
        <taxon>Chordata</taxon>
        <taxon>Craniata</taxon>
        <taxon>Vertebrata</taxon>
        <taxon>Euteleostomi</taxon>
        <taxon>Actinopterygii</taxon>
        <taxon>Neopterygii</taxon>
        <taxon>Teleostei</taxon>
        <taxon>Ostariophysi</taxon>
        <taxon>Gonorynchiformes</taxon>
        <taxon>Chanidae</taxon>
        <taxon>Chanos</taxon>
    </lineage>
</organism>
<feature type="region of interest" description="Disordered" evidence="14">
    <location>
        <begin position="425"/>
        <end position="458"/>
    </location>
</feature>
<feature type="region of interest" description="Disordered" evidence="14">
    <location>
        <begin position="1009"/>
        <end position="1052"/>
    </location>
</feature>
<keyword evidence="9 10" id="KW-0539">Nucleus</keyword>
<feature type="coiled-coil region" evidence="13">
    <location>
        <begin position="39"/>
        <end position="111"/>
    </location>
</feature>
<keyword evidence="6 10" id="KW-0238">DNA-binding</keyword>
<dbReference type="PROSITE" id="PS00027">
    <property type="entry name" value="HOMEOBOX_1"/>
    <property type="match status" value="1"/>
</dbReference>
<keyword evidence="17" id="KW-1185">Reference proteome</keyword>
<dbReference type="PROSITE" id="PS50071">
    <property type="entry name" value="HOMEOBOX_2"/>
    <property type="match status" value="1"/>
</dbReference>
<evidence type="ECO:0000259" key="15">
    <source>
        <dbReference type="PROSITE" id="PS50071"/>
    </source>
</evidence>
<dbReference type="OrthoDB" id="10257567at2759"/>
<feature type="compositionally biased region" description="Polar residues" evidence="14">
    <location>
        <begin position="1015"/>
        <end position="1026"/>
    </location>
</feature>
<feature type="compositionally biased region" description="Polar residues" evidence="14">
    <location>
        <begin position="1033"/>
        <end position="1045"/>
    </location>
</feature>
<dbReference type="Pfam" id="PF00046">
    <property type="entry name" value="Homeodomain"/>
    <property type="match status" value="1"/>
</dbReference>
<evidence type="ECO:0000256" key="2">
    <source>
        <dbReference type="ARBA" id="ARBA00008190"/>
    </source>
</evidence>
<dbReference type="RefSeq" id="XP_030638531.1">
    <property type="nucleotide sequence ID" value="XM_030782671.1"/>
</dbReference>
<evidence type="ECO:0000259" key="16">
    <source>
        <dbReference type="PROSITE" id="PS51042"/>
    </source>
</evidence>
<feature type="domain" description="CUT" evidence="16">
    <location>
        <begin position="576"/>
        <end position="663"/>
    </location>
</feature>
<feature type="region of interest" description="Disordered" evidence="14">
    <location>
        <begin position="824"/>
        <end position="853"/>
    </location>
</feature>
<evidence type="ECO:0000313" key="18">
    <source>
        <dbReference type="RefSeq" id="XP_030638531.1"/>
    </source>
</evidence>
<dbReference type="Pfam" id="PF02376">
    <property type="entry name" value="CUT"/>
    <property type="match status" value="3"/>
</dbReference>
<dbReference type="Gene3D" id="1.10.10.60">
    <property type="entry name" value="Homeodomain-like"/>
    <property type="match status" value="1"/>
</dbReference>
<evidence type="ECO:0000256" key="5">
    <source>
        <dbReference type="ARBA" id="ARBA00023054"/>
    </source>
</evidence>
<feature type="domain" description="CUT" evidence="16">
    <location>
        <begin position="260"/>
        <end position="347"/>
    </location>
</feature>
<feature type="DNA-binding region" description="Homeobox" evidence="10">
    <location>
        <begin position="852"/>
        <end position="911"/>
    </location>
</feature>
<reference evidence="18" key="1">
    <citation type="submission" date="2025-08" db="UniProtKB">
        <authorList>
            <consortium name="RefSeq"/>
        </authorList>
    </citation>
    <scope>IDENTIFICATION</scope>
</reference>
<dbReference type="InterPro" id="IPR010982">
    <property type="entry name" value="Lambda_DNA-bd_dom_sf"/>
</dbReference>
<evidence type="ECO:0000256" key="1">
    <source>
        <dbReference type="ARBA" id="ARBA00004123"/>
    </source>
</evidence>
<evidence type="ECO:0000256" key="8">
    <source>
        <dbReference type="ARBA" id="ARBA00023163"/>
    </source>
</evidence>
<dbReference type="PROSITE" id="PS51042">
    <property type="entry name" value="CUT"/>
    <property type="match status" value="3"/>
</dbReference>
<feature type="compositionally biased region" description="Basic and acidic residues" evidence="14">
    <location>
        <begin position="912"/>
        <end position="922"/>
    </location>
</feature>
<evidence type="ECO:0000256" key="7">
    <source>
        <dbReference type="ARBA" id="ARBA00023155"/>
    </source>
</evidence>
<evidence type="ECO:0000256" key="13">
    <source>
        <dbReference type="SAM" id="Coils"/>
    </source>
</evidence>
<evidence type="ECO:0000256" key="11">
    <source>
        <dbReference type="RuleBase" id="RU000682"/>
    </source>
</evidence>
<gene>
    <name evidence="18" type="primary">LOC115819119</name>
</gene>
<dbReference type="SUPFAM" id="SSF46689">
    <property type="entry name" value="Homeodomain-like"/>
    <property type="match status" value="1"/>
</dbReference>
<keyword evidence="8 12" id="KW-0804">Transcription</keyword>
<dbReference type="Proteomes" id="UP000504632">
    <property type="component" value="Chromosome 1"/>
</dbReference>
<evidence type="ECO:0000313" key="17">
    <source>
        <dbReference type="Proteomes" id="UP000504632"/>
    </source>
</evidence>
<dbReference type="InterPro" id="IPR003350">
    <property type="entry name" value="CUT_dom"/>
</dbReference>
<dbReference type="GO" id="GO:0000981">
    <property type="term" value="F:DNA-binding transcription factor activity, RNA polymerase II-specific"/>
    <property type="evidence" value="ECO:0007669"/>
    <property type="project" value="InterPro"/>
</dbReference>
<feature type="domain" description="Homeobox" evidence="15">
    <location>
        <begin position="850"/>
        <end position="910"/>
    </location>
</feature>
<feature type="region of interest" description="Disordered" evidence="14">
    <location>
        <begin position="486"/>
        <end position="513"/>
    </location>
</feature>
<dbReference type="CDD" id="cd00086">
    <property type="entry name" value="homeodomain"/>
    <property type="match status" value="1"/>
</dbReference>
<evidence type="ECO:0000256" key="3">
    <source>
        <dbReference type="ARBA" id="ARBA00022737"/>
    </source>
</evidence>
<dbReference type="InParanoid" id="A0A6J2W580"/>
<evidence type="ECO:0000256" key="14">
    <source>
        <dbReference type="SAM" id="MobiDB-lite"/>
    </source>
</evidence>
<dbReference type="GeneID" id="115819119"/>